<dbReference type="InterPro" id="IPR003593">
    <property type="entry name" value="AAA+_ATPase"/>
</dbReference>
<evidence type="ECO:0000256" key="3">
    <source>
        <dbReference type="ARBA" id="ARBA00022737"/>
    </source>
</evidence>
<dbReference type="SMART" id="SM00382">
    <property type="entry name" value="AAA"/>
    <property type="match status" value="2"/>
</dbReference>
<dbReference type="PANTHER" id="PTHR11638">
    <property type="entry name" value="ATP-DEPENDENT CLP PROTEASE"/>
    <property type="match status" value="1"/>
</dbReference>
<dbReference type="PROSITE" id="PS00870">
    <property type="entry name" value="CLPAB_1"/>
    <property type="match status" value="1"/>
</dbReference>
<dbReference type="Pfam" id="PF10431">
    <property type="entry name" value="ClpB_D2-small"/>
    <property type="match status" value="1"/>
</dbReference>
<protein>
    <recommendedName>
        <fullName evidence="2 11">Chaperone protein ClpB</fullName>
    </recommendedName>
</protein>
<dbReference type="RefSeq" id="WP_252578703.1">
    <property type="nucleotide sequence ID" value="NZ_CP071527.1"/>
</dbReference>
<dbReference type="NCBIfam" id="TIGR03346">
    <property type="entry name" value="chaperone_ClpB"/>
    <property type="match status" value="1"/>
</dbReference>
<feature type="domain" description="Clp R" evidence="12">
    <location>
        <begin position="3"/>
        <end position="147"/>
    </location>
</feature>
<comment type="function">
    <text evidence="11">Part of a stress-induced multi-chaperone system, it is involved in the recovery of the cell from heat-induced damage, in cooperation with DnaK, DnaJ and GrpE.</text>
</comment>
<keyword evidence="11" id="KW-0963">Cytoplasm</keyword>
<evidence type="ECO:0000256" key="6">
    <source>
        <dbReference type="ARBA" id="ARBA00023054"/>
    </source>
</evidence>
<dbReference type="InterPro" id="IPR017730">
    <property type="entry name" value="Chaperonin_ClpB"/>
</dbReference>
<evidence type="ECO:0000256" key="11">
    <source>
        <dbReference type="RuleBase" id="RU362034"/>
    </source>
</evidence>
<dbReference type="InterPro" id="IPR036628">
    <property type="entry name" value="Clp_N_dom_sf"/>
</dbReference>
<dbReference type="Pfam" id="PF17871">
    <property type="entry name" value="AAA_lid_9"/>
    <property type="match status" value="1"/>
</dbReference>
<dbReference type="InterPro" id="IPR004176">
    <property type="entry name" value="Clp_R_N"/>
</dbReference>
<dbReference type="EMBL" id="CP071527">
    <property type="protein sequence ID" value="USQ12561.1"/>
    <property type="molecule type" value="Genomic_DNA"/>
</dbReference>
<evidence type="ECO:0000256" key="7">
    <source>
        <dbReference type="ARBA" id="ARBA00023186"/>
    </source>
</evidence>
<keyword evidence="7 10" id="KW-0143">Chaperone</keyword>
<keyword evidence="14" id="KW-1185">Reference proteome</keyword>
<dbReference type="Gene3D" id="3.40.50.300">
    <property type="entry name" value="P-loop containing nucleotide triphosphate hydrolases"/>
    <property type="match status" value="3"/>
</dbReference>
<evidence type="ECO:0000313" key="14">
    <source>
        <dbReference type="Proteomes" id="UP001057474"/>
    </source>
</evidence>
<dbReference type="SUPFAM" id="SSF81923">
    <property type="entry name" value="Double Clp-N motif"/>
    <property type="match status" value="1"/>
</dbReference>
<name>A0ABY4Y554_9GAMM</name>
<dbReference type="Gene3D" id="1.10.1780.10">
    <property type="entry name" value="Clp, N-terminal domain"/>
    <property type="match status" value="1"/>
</dbReference>
<gene>
    <name evidence="11 13" type="primary">clpB</name>
    <name evidence="13" type="ORF">J2N86_07445</name>
</gene>
<evidence type="ECO:0000259" key="12">
    <source>
        <dbReference type="PROSITE" id="PS51903"/>
    </source>
</evidence>
<dbReference type="InterPro" id="IPR018368">
    <property type="entry name" value="ClpA/B_CS1"/>
</dbReference>
<dbReference type="PROSITE" id="PS51903">
    <property type="entry name" value="CLP_R"/>
    <property type="match status" value="1"/>
</dbReference>
<comment type="subcellular location">
    <subcellularLocation>
        <location evidence="11">Cytoplasm</location>
    </subcellularLocation>
</comment>
<evidence type="ECO:0000256" key="9">
    <source>
        <dbReference type="PROSITE-ProRule" id="PRU01251"/>
    </source>
</evidence>
<dbReference type="InterPro" id="IPR003959">
    <property type="entry name" value="ATPase_AAA_core"/>
</dbReference>
<keyword evidence="6 11" id="KW-0175">Coiled coil</keyword>
<dbReference type="NCBIfam" id="NF008118">
    <property type="entry name" value="PRK10865.1"/>
    <property type="match status" value="1"/>
</dbReference>
<keyword evidence="5 10" id="KW-0067">ATP-binding</keyword>
<dbReference type="InterPro" id="IPR001270">
    <property type="entry name" value="ClpA/B"/>
</dbReference>
<comment type="similarity">
    <text evidence="1 10">Belongs to the ClpA/ClpB family.</text>
</comment>
<evidence type="ECO:0000256" key="4">
    <source>
        <dbReference type="ARBA" id="ARBA00022741"/>
    </source>
</evidence>
<dbReference type="PROSITE" id="PS00871">
    <property type="entry name" value="CLPAB_2"/>
    <property type="match status" value="1"/>
</dbReference>
<evidence type="ECO:0000256" key="8">
    <source>
        <dbReference type="ARBA" id="ARBA00026057"/>
    </source>
</evidence>
<dbReference type="Pfam" id="PF00004">
    <property type="entry name" value="AAA"/>
    <property type="match status" value="1"/>
</dbReference>
<evidence type="ECO:0000256" key="5">
    <source>
        <dbReference type="ARBA" id="ARBA00022840"/>
    </source>
</evidence>
<dbReference type="SMART" id="SM01086">
    <property type="entry name" value="ClpB_D2-small"/>
    <property type="match status" value="1"/>
</dbReference>
<keyword evidence="3 9" id="KW-0677">Repeat</keyword>
<dbReference type="Proteomes" id="UP001057474">
    <property type="component" value="Chromosome"/>
</dbReference>
<evidence type="ECO:0000256" key="2">
    <source>
        <dbReference type="ARBA" id="ARBA00017574"/>
    </source>
</evidence>
<dbReference type="PANTHER" id="PTHR11638:SF18">
    <property type="entry name" value="HEAT SHOCK PROTEIN 104"/>
    <property type="match status" value="1"/>
</dbReference>
<dbReference type="Pfam" id="PF07724">
    <property type="entry name" value="AAA_2"/>
    <property type="match status" value="1"/>
</dbReference>
<dbReference type="CDD" id="cd00009">
    <property type="entry name" value="AAA"/>
    <property type="match status" value="1"/>
</dbReference>
<evidence type="ECO:0000256" key="1">
    <source>
        <dbReference type="ARBA" id="ARBA00008675"/>
    </source>
</evidence>
<comment type="subunit">
    <text evidence="8">Homohexamer. The oligomerization is ATP-dependent.</text>
</comment>
<feature type="coiled-coil region" evidence="11">
    <location>
        <begin position="413"/>
        <end position="493"/>
    </location>
</feature>
<dbReference type="Gene3D" id="1.10.8.60">
    <property type="match status" value="1"/>
</dbReference>
<evidence type="ECO:0000313" key="13">
    <source>
        <dbReference type="EMBL" id="USQ12561.1"/>
    </source>
</evidence>
<dbReference type="SUPFAM" id="SSF52540">
    <property type="entry name" value="P-loop containing nucleoside triphosphate hydrolases"/>
    <property type="match status" value="2"/>
</dbReference>
<dbReference type="InterPro" id="IPR041546">
    <property type="entry name" value="ClpA/ClpB_AAA_lid"/>
</dbReference>
<dbReference type="PRINTS" id="PR00300">
    <property type="entry name" value="CLPPROTEASEA"/>
</dbReference>
<sequence>MRMDKLTSKFQMALADAQSLALGGDNNFIEPEHLMKALLDQQGGSCRPLLSKAGVNISLLRTLLEQALDKLPKVSGVGGDVHISNSLNRLLNLTDKIAQQKKDNFISSELFVLAAINEENGSLARLLKQAGGDPKAIENAINELRGGETVNDANAEEQRQALEKYTLDLTARAEQGKLDPVIGRDDEIRRTIQVLQRRTKNNPVLIGEPGVGKTAIVEGLAQRIINGEVPEGLKNKRLLSLDMGALIAGAKFRGEFEERLKAVLNDLAKQEGQIILFIDEIHTMVGAGKAEGAMDAGNMLKPALARGELHCIGATTLDEYRQYIEKDAALERRFQKVLVNEPSVEDTIAILRGLKERYEVHHGVEITDPAIVGAATLSHRYITDRQLPDKAIDLIDEAGSLIRMEIDSKPESMDKLERRLIQLKIEREALKKEHDEASKKRLDDLQNTIDELEQSYSDLEEIWKAEKATMQGATQIKEALENAKQEMEIARRAGDLSRMSELQYGRIPELEKRLTQVAEGEEHETKLVRNKVTEDEIADVVSKWTGIPVSKMMEGEREKLLKMEEVLHQRLIGQEEAINAVSNAIRRSRAGLADPNRPIGSFLFLGPTGVGKTELCKALAAYLFDTEEAMIRIDMSEFMEKHSVARLIGAPPGYVGYEEGGYLTEAVRRRPYSVILLDEVEKAHTDVFNILLQVMDDGRLTDGQGRTVDFRNTIIVMTSNLGSHVIQEMGSKYSYEEVKNAVMELVGQHFRPEFINRIDDTVVFHSLAKAQIAKIADIQIEHLRKRLSQQEIHLDVSSEALAHLAEAGFDPVYGARPLKRTIQQQLENPLAQSILSGKFRSGDTIRVGYQDGLMQFTV</sequence>
<evidence type="ECO:0000256" key="10">
    <source>
        <dbReference type="RuleBase" id="RU004432"/>
    </source>
</evidence>
<reference evidence="13" key="1">
    <citation type="submission" date="2021-03" db="EMBL/GenBank/DDBJ databases">
        <title>Legionella lytica PCM 2298.</title>
        <authorList>
            <person name="Koper P."/>
        </authorList>
    </citation>
    <scope>NUCLEOTIDE SEQUENCE</scope>
    <source>
        <strain evidence="13">PCM 2298</strain>
    </source>
</reference>
<organism evidence="13 14">
    <name type="scientific">Legionella lytica</name>
    <dbReference type="NCBI Taxonomy" id="96232"/>
    <lineage>
        <taxon>Bacteria</taxon>
        <taxon>Pseudomonadati</taxon>
        <taxon>Pseudomonadota</taxon>
        <taxon>Gammaproteobacteria</taxon>
        <taxon>Legionellales</taxon>
        <taxon>Legionellaceae</taxon>
        <taxon>Legionella</taxon>
    </lineage>
</organism>
<keyword evidence="4 10" id="KW-0547">Nucleotide-binding</keyword>
<comment type="subunit">
    <text evidence="11">Homohexamer; The oligomerization is ATP-dependent.</text>
</comment>
<dbReference type="InterPro" id="IPR050130">
    <property type="entry name" value="ClpA_ClpB"/>
</dbReference>
<dbReference type="InterPro" id="IPR019489">
    <property type="entry name" value="Clp_ATPase_C"/>
</dbReference>
<dbReference type="InterPro" id="IPR027417">
    <property type="entry name" value="P-loop_NTPase"/>
</dbReference>
<proteinExistence type="inferred from homology"/>
<dbReference type="InterPro" id="IPR028299">
    <property type="entry name" value="ClpA/B_CS2"/>
</dbReference>
<keyword evidence="11" id="KW-0346">Stress response</keyword>
<dbReference type="Pfam" id="PF02861">
    <property type="entry name" value="Clp_N"/>
    <property type="match status" value="1"/>
</dbReference>
<accession>A0ABY4Y554</accession>
<dbReference type="CDD" id="cd19499">
    <property type="entry name" value="RecA-like_ClpB_Hsp104-like"/>
    <property type="match status" value="1"/>
</dbReference>